<feature type="chain" id="PRO_5038729386" evidence="7">
    <location>
        <begin position="37"/>
        <end position="321"/>
    </location>
</feature>
<feature type="signal peptide" evidence="7">
    <location>
        <begin position="1"/>
        <end position="36"/>
    </location>
</feature>
<evidence type="ECO:0000313" key="8">
    <source>
        <dbReference type="EMBL" id="OXR40888.1"/>
    </source>
</evidence>
<dbReference type="Gene3D" id="3.40.190.10">
    <property type="entry name" value="Periplasmic binding protein-like II"/>
    <property type="match status" value="2"/>
</dbReference>
<comment type="caution">
    <text evidence="8">The sequence shown here is derived from an EMBL/GenBank/DDBJ whole genome shotgun (WGS) entry which is preliminary data.</text>
</comment>
<name>A0A231GWD5_9NOCA</name>
<dbReference type="Proteomes" id="UP000215506">
    <property type="component" value="Unassembled WGS sequence"/>
</dbReference>
<dbReference type="PANTHER" id="PTHR30429">
    <property type="entry name" value="D-METHIONINE-BINDING LIPOPROTEIN METQ"/>
    <property type="match status" value="1"/>
</dbReference>
<dbReference type="EMBL" id="NGAF01000025">
    <property type="protein sequence ID" value="OXR40888.1"/>
    <property type="molecule type" value="Genomic_DNA"/>
</dbReference>
<evidence type="ECO:0000256" key="5">
    <source>
        <dbReference type="ARBA" id="ARBA00023139"/>
    </source>
</evidence>
<accession>A0A231GWD5</accession>
<sequence length="321" mass="34094">MHRTDRRRPPAAMRAPVRRRIATVVASLLLVPAAAAGCGSATKVSYEPAADDENALVVYVDRGDDREILDYAIHNLLPDSVKVKPVDATGDANARIAAGTGDLSYFQHIPAFEADSQKNSYTNLSIVSKVNVVPYAVYSSKWRDLKNTTDWVHVGLVQDQVAGVSLPHGAQVALPATPTGFARGLYLLQSAGLVTLDRPFGGTSAADLTIGQANVRDSARHLSLLPLSFDQDLRSIYQSYDAVVLSPEQAASLGLQPAKDALAIEPGPENPYAHVLVAPSRLAGDQRVLELTHALESPRLAQFLATKYGGADIAVAAAGAK</sequence>
<keyword evidence="9" id="KW-1185">Reference proteome</keyword>
<organism evidence="8 9">
    <name type="scientific">Nocardia cerradoensis</name>
    <dbReference type="NCBI Taxonomy" id="85688"/>
    <lineage>
        <taxon>Bacteria</taxon>
        <taxon>Bacillati</taxon>
        <taxon>Actinomycetota</taxon>
        <taxon>Actinomycetes</taxon>
        <taxon>Mycobacteriales</taxon>
        <taxon>Nocardiaceae</taxon>
        <taxon>Nocardia</taxon>
    </lineage>
</organism>
<evidence type="ECO:0000256" key="7">
    <source>
        <dbReference type="SAM" id="SignalP"/>
    </source>
</evidence>
<reference evidence="8 9" key="1">
    <citation type="submission" date="2017-07" db="EMBL/GenBank/DDBJ databases">
        <title>First draft Genome Sequence of Nocardia cerradoensis isolated from human infection.</title>
        <authorList>
            <person name="Carrasco G."/>
        </authorList>
    </citation>
    <scope>NUCLEOTIDE SEQUENCE [LARGE SCALE GENOMIC DNA]</scope>
    <source>
        <strain evidence="8 9">CNM20130759</strain>
    </source>
</reference>
<evidence type="ECO:0000313" key="9">
    <source>
        <dbReference type="Proteomes" id="UP000215506"/>
    </source>
</evidence>
<gene>
    <name evidence="8" type="primary">metQ</name>
    <name evidence="8" type="ORF">B7C42_07023</name>
</gene>
<dbReference type="PANTHER" id="PTHR30429:SF0">
    <property type="entry name" value="METHIONINE-BINDING LIPOPROTEIN METQ"/>
    <property type="match status" value="1"/>
</dbReference>
<dbReference type="AlphaFoldDB" id="A0A231GWD5"/>
<evidence type="ECO:0000256" key="3">
    <source>
        <dbReference type="ARBA" id="ARBA00022729"/>
    </source>
</evidence>
<protein>
    <submittedName>
        <fullName evidence="8">Methionine-binding lipoprotein MetQ</fullName>
    </submittedName>
</protein>
<dbReference type="GO" id="GO:0016020">
    <property type="term" value="C:membrane"/>
    <property type="evidence" value="ECO:0007669"/>
    <property type="project" value="UniProtKB-SubCell"/>
</dbReference>
<keyword evidence="6 8" id="KW-0449">Lipoprotein</keyword>
<dbReference type="InterPro" id="IPR004872">
    <property type="entry name" value="Lipoprotein_NlpA"/>
</dbReference>
<comment type="subcellular location">
    <subcellularLocation>
        <location evidence="1">Membrane</location>
        <topology evidence="1">Lipid-anchor</topology>
    </subcellularLocation>
</comment>
<keyword evidence="4" id="KW-0472">Membrane</keyword>
<evidence type="ECO:0000256" key="1">
    <source>
        <dbReference type="ARBA" id="ARBA00004635"/>
    </source>
</evidence>
<evidence type="ECO:0000256" key="6">
    <source>
        <dbReference type="ARBA" id="ARBA00023288"/>
    </source>
</evidence>
<keyword evidence="3 7" id="KW-0732">Signal</keyword>
<evidence type="ECO:0000256" key="2">
    <source>
        <dbReference type="ARBA" id="ARBA00008973"/>
    </source>
</evidence>
<evidence type="ECO:0000256" key="4">
    <source>
        <dbReference type="ARBA" id="ARBA00023136"/>
    </source>
</evidence>
<dbReference type="SUPFAM" id="SSF53850">
    <property type="entry name" value="Periplasmic binding protein-like II"/>
    <property type="match status" value="1"/>
</dbReference>
<comment type="similarity">
    <text evidence="2">Belongs to the NlpA lipoprotein family.</text>
</comment>
<proteinExistence type="inferred from homology"/>
<keyword evidence="5" id="KW-0564">Palmitate</keyword>
<dbReference type="Pfam" id="PF03180">
    <property type="entry name" value="Lipoprotein_9"/>
    <property type="match status" value="1"/>
</dbReference>